<dbReference type="Pfam" id="PF11614">
    <property type="entry name" value="FixG_C"/>
    <property type="match status" value="1"/>
</dbReference>
<dbReference type="EMBL" id="JANURM010000014">
    <property type="protein sequence ID" value="MDL0089537.1"/>
    <property type="molecule type" value="Genomic_DNA"/>
</dbReference>
<keyword evidence="2" id="KW-0004">4Fe-4S</keyword>
<reference evidence="9" key="2">
    <citation type="journal article" date="2023" name="Microorganisms">
        <title>Isolation and Genomic Characteristics of Cat-Borne Campylobacter felis sp. nov. and Sheep-Borne Campylobacter ovis sp. nov.</title>
        <authorList>
            <person name="Wang H."/>
            <person name="Li Y."/>
            <person name="Gu Y."/>
            <person name="Zhou G."/>
            <person name="Chen X."/>
            <person name="Zhang X."/>
            <person name="Shao Z."/>
            <person name="Zhang J."/>
            <person name="Zhang M."/>
        </authorList>
    </citation>
    <scope>NUCLEOTIDE SEQUENCE</scope>
    <source>
        <strain evidence="9">PS10</strain>
    </source>
</reference>
<dbReference type="InterPro" id="IPR014116">
    <property type="entry name" value="Cyt_c_oxidase_cbb3_FixG"/>
</dbReference>
<gene>
    <name evidence="9" type="primary">ccoG</name>
    <name evidence="9" type="ORF">NYG85_09225</name>
</gene>
<keyword evidence="5" id="KW-0408">Iron</keyword>
<dbReference type="InterPro" id="IPR032879">
    <property type="entry name" value="FixG_C"/>
</dbReference>
<feature type="domain" description="4Fe-4S ferredoxin-type" evidence="8">
    <location>
        <begin position="222"/>
        <end position="252"/>
    </location>
</feature>
<feature type="transmembrane region" description="Helical" evidence="7">
    <location>
        <begin position="7"/>
        <end position="32"/>
    </location>
</feature>
<keyword evidence="6" id="KW-0411">Iron-sulfur</keyword>
<dbReference type="InterPro" id="IPR013783">
    <property type="entry name" value="Ig-like_fold"/>
</dbReference>
<dbReference type="InterPro" id="IPR017896">
    <property type="entry name" value="4Fe4S_Fe-S-bd"/>
</dbReference>
<evidence type="ECO:0000256" key="6">
    <source>
        <dbReference type="ARBA" id="ARBA00023014"/>
    </source>
</evidence>
<dbReference type="RefSeq" id="WP_284938213.1">
    <property type="nucleotide sequence ID" value="NZ_JANURM010000014.1"/>
</dbReference>
<feature type="transmembrane region" description="Helical" evidence="7">
    <location>
        <begin position="52"/>
        <end position="78"/>
    </location>
</feature>
<protein>
    <submittedName>
        <fullName evidence="9">Cytochrome c oxidase accessory protein CcoG</fullName>
    </submittedName>
</protein>
<sequence>MYAKKRYLVFALITCIAMFLPFLQINATHFFLLSFDKKELHLFFVRFDMQELYLMPFLFIFLFLFIFFMTTLGGRVWCGWSCPQTMFRVIYRDLIQTKILNIRKSIKNKQTPAQDGFKKAFGVGIWAVVSFIAASNFMWYFVPPEDFFNYLSNPAEHKTLIGILFFITLWLIFDIVFLAEKFCVYICPYARVQSVMFDNDTMQVIYDDSRGGLVYKNGHKFEKTELKNSLKECINCEACVKICPTHIDIRKGMQLDCINCLECADACSVVMGRLNKPSLISWTSENSILTKEKVKYARFRTIAYFIVLCVAGVALFLMSGKKENMLLNINRSTELYEINQNGNVENNYIFLFQNTDKNAHSYFFDTNDTNIKISSPTEPVDIKAGAKKRVVVTLESKNLGLSTQKDTPIKITINAYAVDENATIRAKREAIFVYPKKRNIENFKKGRKKA</sequence>
<keyword evidence="10" id="KW-1185">Reference proteome</keyword>
<evidence type="ECO:0000313" key="10">
    <source>
        <dbReference type="Proteomes" id="UP001173801"/>
    </source>
</evidence>
<keyword evidence="1" id="KW-0813">Transport</keyword>
<keyword evidence="4" id="KW-0249">Electron transport</keyword>
<dbReference type="InterPro" id="IPR051684">
    <property type="entry name" value="Electron_Trans/Redox"/>
</dbReference>
<organism evidence="9 10">
    <name type="scientific">Campylobacter gastrosuis</name>
    <dbReference type="NCBI Taxonomy" id="2974576"/>
    <lineage>
        <taxon>Bacteria</taxon>
        <taxon>Pseudomonadati</taxon>
        <taxon>Campylobacterota</taxon>
        <taxon>Epsilonproteobacteria</taxon>
        <taxon>Campylobacterales</taxon>
        <taxon>Campylobacteraceae</taxon>
        <taxon>Campylobacter</taxon>
    </lineage>
</organism>
<evidence type="ECO:0000313" key="9">
    <source>
        <dbReference type="EMBL" id="MDL0089537.1"/>
    </source>
</evidence>
<evidence type="ECO:0000256" key="5">
    <source>
        <dbReference type="ARBA" id="ARBA00023004"/>
    </source>
</evidence>
<dbReference type="PANTHER" id="PTHR30176">
    <property type="entry name" value="FERREDOXIN-TYPE PROTEIN NAPH"/>
    <property type="match status" value="1"/>
</dbReference>
<dbReference type="PROSITE" id="PS51379">
    <property type="entry name" value="4FE4S_FER_2"/>
    <property type="match status" value="1"/>
</dbReference>
<dbReference type="Pfam" id="PF12801">
    <property type="entry name" value="Fer4_5"/>
    <property type="match status" value="1"/>
</dbReference>
<dbReference type="InterPro" id="IPR017900">
    <property type="entry name" value="4Fe4S_Fe_S_CS"/>
</dbReference>
<keyword evidence="7" id="KW-1133">Transmembrane helix</keyword>
<evidence type="ECO:0000256" key="4">
    <source>
        <dbReference type="ARBA" id="ARBA00022982"/>
    </source>
</evidence>
<comment type="caution">
    <text evidence="9">The sequence shown here is derived from an EMBL/GenBank/DDBJ whole genome shotgun (WGS) entry which is preliminary data.</text>
</comment>
<dbReference type="SUPFAM" id="SSF54862">
    <property type="entry name" value="4Fe-4S ferredoxins"/>
    <property type="match status" value="1"/>
</dbReference>
<dbReference type="Proteomes" id="UP001173801">
    <property type="component" value="Unassembled WGS sequence"/>
</dbReference>
<dbReference type="NCBIfam" id="TIGR02745">
    <property type="entry name" value="ccoG_rdxA_fixG"/>
    <property type="match status" value="1"/>
</dbReference>
<evidence type="ECO:0000256" key="2">
    <source>
        <dbReference type="ARBA" id="ARBA00022485"/>
    </source>
</evidence>
<dbReference type="PROSITE" id="PS00198">
    <property type="entry name" value="4FE4S_FER_1"/>
    <property type="match status" value="1"/>
</dbReference>
<accession>A0ABT7HS24</accession>
<keyword evidence="7" id="KW-0812">Transmembrane</keyword>
<name>A0ABT7HS24_9BACT</name>
<evidence type="ECO:0000256" key="3">
    <source>
        <dbReference type="ARBA" id="ARBA00022723"/>
    </source>
</evidence>
<dbReference type="Gene3D" id="2.60.40.10">
    <property type="entry name" value="Immunoglobulins"/>
    <property type="match status" value="1"/>
</dbReference>
<reference evidence="9" key="1">
    <citation type="submission" date="2022-08" db="EMBL/GenBank/DDBJ databases">
        <authorList>
            <person name="Wang H."/>
        </authorList>
    </citation>
    <scope>NUCLEOTIDE SEQUENCE</scope>
    <source>
        <strain evidence="9">PS10</strain>
    </source>
</reference>
<feature type="transmembrane region" description="Helical" evidence="7">
    <location>
        <begin position="120"/>
        <end position="140"/>
    </location>
</feature>
<evidence type="ECO:0000256" key="7">
    <source>
        <dbReference type="SAM" id="Phobius"/>
    </source>
</evidence>
<keyword evidence="3" id="KW-0479">Metal-binding</keyword>
<dbReference type="Gene3D" id="3.30.70.20">
    <property type="match status" value="1"/>
</dbReference>
<feature type="transmembrane region" description="Helical" evidence="7">
    <location>
        <begin position="160"/>
        <end position="179"/>
    </location>
</feature>
<proteinExistence type="predicted"/>
<dbReference type="PANTHER" id="PTHR30176:SF3">
    <property type="entry name" value="FERREDOXIN-TYPE PROTEIN NAPH"/>
    <property type="match status" value="1"/>
</dbReference>
<evidence type="ECO:0000256" key="1">
    <source>
        <dbReference type="ARBA" id="ARBA00022448"/>
    </source>
</evidence>
<feature type="transmembrane region" description="Helical" evidence="7">
    <location>
        <begin position="301"/>
        <end position="320"/>
    </location>
</feature>
<evidence type="ECO:0000259" key="8">
    <source>
        <dbReference type="PROSITE" id="PS51379"/>
    </source>
</evidence>
<dbReference type="Pfam" id="PF13746">
    <property type="entry name" value="Fer4_18"/>
    <property type="match status" value="1"/>
</dbReference>
<keyword evidence="7" id="KW-0472">Membrane</keyword>